<dbReference type="EMBL" id="CDMC01000001">
    <property type="protein sequence ID" value="CEL01930.1"/>
    <property type="molecule type" value="Genomic_DNA"/>
</dbReference>
<protein>
    <submittedName>
        <fullName evidence="1">Uncharacterized protein</fullName>
    </submittedName>
</protein>
<reference evidence="2" key="1">
    <citation type="journal article" date="2016" name="Genome Announc.">
        <title>Draft genome sequences of fungus Aspergillus calidoustus.</title>
        <authorList>
            <person name="Horn F."/>
            <person name="Linde J."/>
            <person name="Mattern D.J."/>
            <person name="Walther G."/>
            <person name="Guthke R."/>
            <person name="Scherlach K."/>
            <person name="Martin K."/>
            <person name="Brakhage A.A."/>
            <person name="Petzke L."/>
            <person name="Valiante V."/>
        </authorList>
    </citation>
    <scope>NUCLEOTIDE SEQUENCE [LARGE SCALE GENOMIC DNA]</scope>
    <source>
        <strain evidence="2">SF006504</strain>
    </source>
</reference>
<gene>
    <name evidence="1" type="ORF">ASPCAL01506</name>
</gene>
<proteinExistence type="predicted"/>
<accession>A0A0U5C303</accession>
<dbReference type="OrthoDB" id="4499271at2759"/>
<keyword evidence="2" id="KW-1185">Reference proteome</keyword>
<evidence type="ECO:0000313" key="2">
    <source>
        <dbReference type="Proteomes" id="UP000054771"/>
    </source>
</evidence>
<evidence type="ECO:0000313" key="1">
    <source>
        <dbReference type="EMBL" id="CEL01930.1"/>
    </source>
</evidence>
<sequence>MLPINAPSHIKETTKFPATFDSALESRIARVLDDAGVPNFMWGDMYLAIIGSRTAAFY</sequence>
<name>A0A0U5C303_ASPCI</name>
<dbReference type="AlphaFoldDB" id="A0A0U5C303"/>
<dbReference type="Proteomes" id="UP000054771">
    <property type="component" value="Unassembled WGS sequence"/>
</dbReference>
<organism evidence="1 2">
    <name type="scientific">Aspergillus calidoustus</name>
    <dbReference type="NCBI Taxonomy" id="454130"/>
    <lineage>
        <taxon>Eukaryota</taxon>
        <taxon>Fungi</taxon>
        <taxon>Dikarya</taxon>
        <taxon>Ascomycota</taxon>
        <taxon>Pezizomycotina</taxon>
        <taxon>Eurotiomycetes</taxon>
        <taxon>Eurotiomycetidae</taxon>
        <taxon>Eurotiales</taxon>
        <taxon>Aspergillaceae</taxon>
        <taxon>Aspergillus</taxon>
        <taxon>Aspergillus subgen. Nidulantes</taxon>
    </lineage>
</organism>